<comment type="caution">
    <text evidence="1">The sequence shown here is derived from an EMBL/GenBank/DDBJ whole genome shotgun (WGS) entry which is preliminary data.</text>
</comment>
<proteinExistence type="predicted"/>
<evidence type="ECO:0000313" key="2">
    <source>
        <dbReference type="Proteomes" id="UP000621455"/>
    </source>
</evidence>
<reference evidence="1 2" key="1">
    <citation type="submission" date="2019-10" db="EMBL/GenBank/DDBJ databases">
        <title>Taxonomy of Antarctic Massilia spp.: description of Massilia rubra sp. nov., Massilia aquatica sp. nov., Massilia mucilaginosa sp. nov., Massilia frigida sp. nov. isolated from streams, lakes and regoliths.</title>
        <authorList>
            <person name="Holochova P."/>
            <person name="Sedlacek I."/>
            <person name="Kralova S."/>
            <person name="Maslanova I."/>
            <person name="Busse H.-J."/>
            <person name="Stankova E."/>
            <person name="Vrbovska V."/>
            <person name="Kovarovic V."/>
            <person name="Bartak M."/>
            <person name="Svec P."/>
            <person name="Pantucek R."/>
        </authorList>
    </citation>
    <scope>NUCLEOTIDE SEQUENCE [LARGE SCALE GENOMIC DNA]</scope>
    <source>
        <strain evidence="1 2">CCM 8695</strain>
    </source>
</reference>
<name>A0ABX0N4F3_9BURK</name>
<dbReference type="EMBL" id="WHJG01000010">
    <property type="protein sequence ID" value="NHZ80139.1"/>
    <property type="molecule type" value="Genomic_DNA"/>
</dbReference>
<gene>
    <name evidence="1" type="ORF">F2P44_12750</name>
</gene>
<protein>
    <submittedName>
        <fullName evidence="1">Uncharacterized protein</fullName>
    </submittedName>
</protein>
<dbReference type="Proteomes" id="UP000621455">
    <property type="component" value="Unassembled WGS sequence"/>
</dbReference>
<accession>A0ABX0N4F3</accession>
<organism evidence="1 2">
    <name type="scientific">Massilia frigida</name>
    <dbReference type="NCBI Taxonomy" id="2609281"/>
    <lineage>
        <taxon>Bacteria</taxon>
        <taxon>Pseudomonadati</taxon>
        <taxon>Pseudomonadota</taxon>
        <taxon>Betaproteobacteria</taxon>
        <taxon>Burkholderiales</taxon>
        <taxon>Oxalobacteraceae</taxon>
        <taxon>Telluria group</taxon>
        <taxon>Massilia</taxon>
    </lineage>
</organism>
<keyword evidence="2" id="KW-1185">Reference proteome</keyword>
<evidence type="ECO:0000313" key="1">
    <source>
        <dbReference type="EMBL" id="NHZ80139.1"/>
    </source>
</evidence>
<sequence length="85" mass="9446">MLARMASAALYWKLDLLHGERATVRKLPMLSAALLAVLLTVLTPTLLGAGRAWCAEQQLDAYNKATEGEDSLREMVLRLHATRIR</sequence>